<dbReference type="Gene3D" id="3.60.40.10">
    <property type="entry name" value="PPM-type phosphatase domain"/>
    <property type="match status" value="1"/>
</dbReference>
<feature type="modified residue" description="4-aspartylphosphate" evidence="2">
    <location>
        <position position="54"/>
    </location>
</feature>
<proteinExistence type="predicted"/>
<evidence type="ECO:0000256" key="1">
    <source>
        <dbReference type="ARBA" id="ARBA00022553"/>
    </source>
</evidence>
<feature type="non-terminal residue" evidence="4">
    <location>
        <position position="390"/>
    </location>
</feature>
<dbReference type="PANTHER" id="PTHR44591:SF20">
    <property type="entry name" value="PROTEIN PILH"/>
    <property type="match status" value="1"/>
</dbReference>
<dbReference type="Proteomes" id="UP000649604">
    <property type="component" value="Unassembled WGS sequence"/>
</dbReference>
<accession>A0A9D5JW01</accession>
<gene>
    <name evidence="4" type="ORF">GF339_10300</name>
</gene>
<dbReference type="Gene3D" id="3.40.50.2300">
    <property type="match status" value="1"/>
</dbReference>
<dbReference type="SUPFAM" id="SSF55781">
    <property type="entry name" value="GAF domain-like"/>
    <property type="match status" value="1"/>
</dbReference>
<evidence type="ECO:0000313" key="4">
    <source>
        <dbReference type="EMBL" id="MBD3324966.1"/>
    </source>
</evidence>
<sequence>MKRKKVLIADDSPTVIKMLTYMLSRLPCDVIAATDGVEAIKLSYSERPDLILLDILMPKMNGYQVCRLLKDDPETKHIPIVMLTAKDQQSDRFWGIATGADEYVIKDFEDSILLSAVERIFQQAQPQVRQTTGRTLKQITTVDVLSHANDLLDRQLYRSTITNRINELASSIQNFEETLVSVFELLSRIITYQIGGISILSPQGSRLRLYFYIAECVSQEMLDQTQQVLVRDFANTVAASNIETVVLHGTVEAACDWELKSVCESVLIGQNTKIGTIILGDSRKGRFSEDDRETFRISGAEAAVVIDNARLYDDNARIYADLERELRRAHDIQKLMLPQDNPMEDLLDIEATSIPAKEVGGDYYDYYPLNDHQLLLAIGDVTGKGVPAAL</sequence>
<feature type="domain" description="Response regulatory" evidence="3">
    <location>
        <begin position="5"/>
        <end position="121"/>
    </location>
</feature>
<evidence type="ECO:0000256" key="2">
    <source>
        <dbReference type="PROSITE-ProRule" id="PRU00169"/>
    </source>
</evidence>
<dbReference type="InterPro" id="IPR029016">
    <property type="entry name" value="GAF-like_dom_sf"/>
</dbReference>
<dbReference type="SMART" id="SM00448">
    <property type="entry name" value="REC"/>
    <property type="match status" value="1"/>
</dbReference>
<name>A0A9D5JW01_9BACT</name>
<protein>
    <submittedName>
        <fullName evidence="4">Response regulator</fullName>
    </submittedName>
</protein>
<dbReference type="PANTHER" id="PTHR44591">
    <property type="entry name" value="STRESS RESPONSE REGULATOR PROTEIN 1"/>
    <property type="match status" value="1"/>
</dbReference>
<evidence type="ECO:0000313" key="5">
    <source>
        <dbReference type="Proteomes" id="UP000649604"/>
    </source>
</evidence>
<dbReference type="InterPro" id="IPR001789">
    <property type="entry name" value="Sig_transdc_resp-reg_receiver"/>
</dbReference>
<dbReference type="SUPFAM" id="SSF52172">
    <property type="entry name" value="CheY-like"/>
    <property type="match status" value="1"/>
</dbReference>
<comment type="caution">
    <text evidence="4">The sequence shown here is derived from an EMBL/GenBank/DDBJ whole genome shotgun (WGS) entry which is preliminary data.</text>
</comment>
<keyword evidence="1 2" id="KW-0597">Phosphoprotein</keyword>
<reference evidence="4" key="1">
    <citation type="submission" date="2019-11" db="EMBL/GenBank/DDBJ databases">
        <title>Microbial mats filling the niche in hypersaline microbial mats.</title>
        <authorList>
            <person name="Wong H.L."/>
            <person name="Macleod F.I."/>
            <person name="White R.A. III"/>
            <person name="Burns B.P."/>
        </authorList>
    </citation>
    <scope>NUCLEOTIDE SEQUENCE</scope>
    <source>
        <strain evidence="4">Rbin_158</strain>
    </source>
</reference>
<dbReference type="Pfam" id="PF00072">
    <property type="entry name" value="Response_reg"/>
    <property type="match status" value="1"/>
</dbReference>
<evidence type="ECO:0000259" key="3">
    <source>
        <dbReference type="PROSITE" id="PS50110"/>
    </source>
</evidence>
<dbReference type="InterPro" id="IPR011006">
    <property type="entry name" value="CheY-like_superfamily"/>
</dbReference>
<dbReference type="GO" id="GO:0000160">
    <property type="term" value="P:phosphorelay signal transduction system"/>
    <property type="evidence" value="ECO:0007669"/>
    <property type="project" value="InterPro"/>
</dbReference>
<dbReference type="Gene3D" id="3.30.450.40">
    <property type="match status" value="1"/>
</dbReference>
<dbReference type="EMBL" id="WJJP01000327">
    <property type="protein sequence ID" value="MBD3324966.1"/>
    <property type="molecule type" value="Genomic_DNA"/>
</dbReference>
<organism evidence="4 5">
    <name type="scientific">candidate division KSB3 bacterium</name>
    <dbReference type="NCBI Taxonomy" id="2044937"/>
    <lineage>
        <taxon>Bacteria</taxon>
        <taxon>candidate division KSB3</taxon>
    </lineage>
</organism>
<dbReference type="InterPro" id="IPR050595">
    <property type="entry name" value="Bact_response_regulator"/>
</dbReference>
<dbReference type="InterPro" id="IPR036457">
    <property type="entry name" value="PPM-type-like_dom_sf"/>
</dbReference>
<dbReference type="AlphaFoldDB" id="A0A9D5JW01"/>
<dbReference type="PROSITE" id="PS50110">
    <property type="entry name" value="RESPONSE_REGULATORY"/>
    <property type="match status" value="1"/>
</dbReference>